<reference evidence="2" key="1">
    <citation type="submission" date="2016-11" db="UniProtKB">
        <authorList>
            <consortium name="WormBaseParasite"/>
        </authorList>
    </citation>
    <scope>IDENTIFICATION</scope>
</reference>
<dbReference type="AlphaFoldDB" id="A0A1I7SXM6"/>
<dbReference type="WBParaSite" id="Csp11.Scaffold17.g78.t1">
    <property type="protein sequence ID" value="Csp11.Scaffold17.g78.t1"/>
    <property type="gene ID" value="Csp11.Scaffold17.g78"/>
</dbReference>
<proteinExistence type="predicted"/>
<protein>
    <submittedName>
        <fullName evidence="2">Uncharacterized protein</fullName>
    </submittedName>
</protein>
<sequence length="260" mass="30226">MDLDIKTASFELNRMYNAHQKFFRNVDNYTITKERIELIEYMEAVHTFGSIDKHLTNLSRSNNLSPKILYEEAKSIGKFQIFRACSGIKSEVLLKFRRFFSTDENKLPKNDEITKTLSKFVQEAKSLMECLDGSELMIQSSENLDLSLIHKQNQMVKGSIQFAFDLHLSLINAGKLQEKMIEVAKSLQKKQTIWWSESRNDHLEKTMNQLNNAVASYGDHLRDSDYSIPQSLNTAGFRDAHDIMNVFDDLKSSWFERKLH</sequence>
<evidence type="ECO:0000313" key="2">
    <source>
        <dbReference type="WBParaSite" id="Csp11.Scaffold17.g78.t1"/>
    </source>
</evidence>
<dbReference type="STRING" id="1561998.A0A1I7SXM6"/>
<name>A0A1I7SXM6_9PELO</name>
<organism evidence="1 2">
    <name type="scientific">Caenorhabditis tropicalis</name>
    <dbReference type="NCBI Taxonomy" id="1561998"/>
    <lineage>
        <taxon>Eukaryota</taxon>
        <taxon>Metazoa</taxon>
        <taxon>Ecdysozoa</taxon>
        <taxon>Nematoda</taxon>
        <taxon>Chromadorea</taxon>
        <taxon>Rhabditida</taxon>
        <taxon>Rhabditina</taxon>
        <taxon>Rhabditomorpha</taxon>
        <taxon>Rhabditoidea</taxon>
        <taxon>Rhabditidae</taxon>
        <taxon>Peloderinae</taxon>
        <taxon>Caenorhabditis</taxon>
    </lineage>
</organism>
<evidence type="ECO:0000313" key="1">
    <source>
        <dbReference type="Proteomes" id="UP000095282"/>
    </source>
</evidence>
<accession>A0A1I7SXM6</accession>
<dbReference type="Proteomes" id="UP000095282">
    <property type="component" value="Unplaced"/>
</dbReference>
<keyword evidence="1" id="KW-1185">Reference proteome</keyword>